<protein>
    <submittedName>
        <fullName evidence="2">Uncharacterized protein</fullName>
    </submittedName>
</protein>
<feature type="compositionally biased region" description="Low complexity" evidence="1">
    <location>
        <begin position="8"/>
        <end position="24"/>
    </location>
</feature>
<evidence type="ECO:0000313" key="3">
    <source>
        <dbReference type="Proteomes" id="UP001215598"/>
    </source>
</evidence>
<dbReference type="Proteomes" id="UP001215598">
    <property type="component" value="Unassembled WGS sequence"/>
</dbReference>
<sequence length="140" mass="14618">MPTQGLGSVATQTASPAASSTPATRQQSSKKGNPATTAWAKEPTPRTPRITRATSRTVPPIPAEARVLRPATSSTASAHGKPSPGSATPSPHRPALQVTLRDLSGNVTSYGPNNAKSYGLGRKIQCKISAILQKNWNHCL</sequence>
<dbReference type="EMBL" id="JARKIB010000005">
    <property type="protein sequence ID" value="KAJ7779972.1"/>
    <property type="molecule type" value="Genomic_DNA"/>
</dbReference>
<proteinExistence type="predicted"/>
<evidence type="ECO:0000256" key="1">
    <source>
        <dbReference type="SAM" id="MobiDB-lite"/>
    </source>
</evidence>
<evidence type="ECO:0000313" key="2">
    <source>
        <dbReference type="EMBL" id="KAJ7779972.1"/>
    </source>
</evidence>
<feature type="region of interest" description="Disordered" evidence="1">
    <location>
        <begin position="1"/>
        <end position="96"/>
    </location>
</feature>
<reference evidence="2" key="1">
    <citation type="submission" date="2023-03" db="EMBL/GenBank/DDBJ databases">
        <title>Massive genome expansion in bonnet fungi (Mycena s.s.) driven by repeated elements and novel gene families across ecological guilds.</title>
        <authorList>
            <consortium name="Lawrence Berkeley National Laboratory"/>
            <person name="Harder C.B."/>
            <person name="Miyauchi S."/>
            <person name="Viragh M."/>
            <person name="Kuo A."/>
            <person name="Thoen E."/>
            <person name="Andreopoulos B."/>
            <person name="Lu D."/>
            <person name="Skrede I."/>
            <person name="Drula E."/>
            <person name="Henrissat B."/>
            <person name="Morin E."/>
            <person name="Kohler A."/>
            <person name="Barry K."/>
            <person name="LaButti K."/>
            <person name="Morin E."/>
            <person name="Salamov A."/>
            <person name="Lipzen A."/>
            <person name="Mereny Z."/>
            <person name="Hegedus B."/>
            <person name="Baldrian P."/>
            <person name="Stursova M."/>
            <person name="Weitz H."/>
            <person name="Taylor A."/>
            <person name="Grigoriev I.V."/>
            <person name="Nagy L.G."/>
            <person name="Martin F."/>
            <person name="Kauserud H."/>
        </authorList>
    </citation>
    <scope>NUCLEOTIDE SEQUENCE</scope>
    <source>
        <strain evidence="2">CBHHK182m</strain>
    </source>
</reference>
<keyword evidence="3" id="KW-1185">Reference proteome</keyword>
<name>A0AAD7K9H0_9AGAR</name>
<organism evidence="2 3">
    <name type="scientific">Mycena metata</name>
    <dbReference type="NCBI Taxonomy" id="1033252"/>
    <lineage>
        <taxon>Eukaryota</taxon>
        <taxon>Fungi</taxon>
        <taxon>Dikarya</taxon>
        <taxon>Basidiomycota</taxon>
        <taxon>Agaricomycotina</taxon>
        <taxon>Agaricomycetes</taxon>
        <taxon>Agaricomycetidae</taxon>
        <taxon>Agaricales</taxon>
        <taxon>Marasmiineae</taxon>
        <taxon>Mycenaceae</taxon>
        <taxon>Mycena</taxon>
    </lineage>
</organism>
<gene>
    <name evidence="2" type="ORF">B0H16DRAFT_1448404</name>
</gene>
<feature type="compositionally biased region" description="Polar residues" evidence="1">
    <location>
        <begin position="25"/>
        <end position="36"/>
    </location>
</feature>
<accession>A0AAD7K9H0</accession>
<comment type="caution">
    <text evidence="2">The sequence shown here is derived from an EMBL/GenBank/DDBJ whole genome shotgun (WGS) entry which is preliminary data.</text>
</comment>
<feature type="compositionally biased region" description="Low complexity" evidence="1">
    <location>
        <begin position="47"/>
        <end position="57"/>
    </location>
</feature>
<dbReference type="AlphaFoldDB" id="A0AAD7K9H0"/>